<reference evidence="1" key="1">
    <citation type="journal article" date="2021" name="New Phytol.">
        <title>Evolutionary innovations through gain and loss of genes in the ectomycorrhizal Boletales.</title>
        <authorList>
            <person name="Wu G."/>
            <person name="Miyauchi S."/>
            <person name="Morin E."/>
            <person name="Kuo A."/>
            <person name="Drula E."/>
            <person name="Varga T."/>
            <person name="Kohler A."/>
            <person name="Feng B."/>
            <person name="Cao Y."/>
            <person name="Lipzen A."/>
            <person name="Daum C."/>
            <person name="Hundley H."/>
            <person name="Pangilinan J."/>
            <person name="Johnson J."/>
            <person name="Barry K."/>
            <person name="LaButti K."/>
            <person name="Ng V."/>
            <person name="Ahrendt S."/>
            <person name="Min B."/>
            <person name="Choi I.G."/>
            <person name="Park H."/>
            <person name="Plett J.M."/>
            <person name="Magnuson J."/>
            <person name="Spatafora J.W."/>
            <person name="Nagy L.G."/>
            <person name="Henrissat B."/>
            <person name="Grigoriev I.V."/>
            <person name="Yang Z.L."/>
            <person name="Xu J."/>
            <person name="Martin F.M."/>
        </authorList>
    </citation>
    <scope>NUCLEOTIDE SEQUENCE</scope>
    <source>
        <strain evidence="1">ATCC 28755</strain>
    </source>
</reference>
<organism evidence="1 2">
    <name type="scientific">Hygrophoropsis aurantiaca</name>
    <dbReference type="NCBI Taxonomy" id="72124"/>
    <lineage>
        <taxon>Eukaryota</taxon>
        <taxon>Fungi</taxon>
        <taxon>Dikarya</taxon>
        <taxon>Basidiomycota</taxon>
        <taxon>Agaricomycotina</taxon>
        <taxon>Agaricomycetes</taxon>
        <taxon>Agaricomycetidae</taxon>
        <taxon>Boletales</taxon>
        <taxon>Coniophorineae</taxon>
        <taxon>Hygrophoropsidaceae</taxon>
        <taxon>Hygrophoropsis</taxon>
    </lineage>
</organism>
<gene>
    <name evidence="1" type="ORF">BJ138DRAFT_1141154</name>
</gene>
<accession>A0ACB8AR77</accession>
<keyword evidence="2" id="KW-1185">Reference proteome</keyword>
<comment type="caution">
    <text evidence="1">The sequence shown here is derived from an EMBL/GenBank/DDBJ whole genome shotgun (WGS) entry which is preliminary data.</text>
</comment>
<dbReference type="Proteomes" id="UP000790377">
    <property type="component" value="Unassembled WGS sequence"/>
</dbReference>
<dbReference type="EMBL" id="MU267597">
    <property type="protein sequence ID" value="KAH7915725.1"/>
    <property type="molecule type" value="Genomic_DNA"/>
</dbReference>
<name>A0ACB8AR77_9AGAM</name>
<evidence type="ECO:0000313" key="1">
    <source>
        <dbReference type="EMBL" id="KAH7915725.1"/>
    </source>
</evidence>
<proteinExistence type="predicted"/>
<evidence type="ECO:0000313" key="2">
    <source>
        <dbReference type="Proteomes" id="UP000790377"/>
    </source>
</evidence>
<sequence>MSMYPMSFHAMQNTFPVHSRDHDDLDMDMDTDSDVESDRYTEVSLDAFSPSVASSKTSVDMSMRSASPAPSVFSVTSSVRAQAFRHEYGRGLNNYSEVYRLPADEEELDRLDRQHEMFCEVIGKYPPPLPEIMAEDPHGEVKAVLDLGCGSGSWIMDVAREFPHCSAVAVDLVPMQSLSMPSNCRSEVDDINLGLEHFYGDFNVVHVQLISSGVKDYHGLIEHISHVLRPGGLIDLTEFPFSFTGFERREILLPDGAYEPPWTALWMSYAHRAVKQRGGDAEAANNIHRWILEHPAFEDVHYREFFIPLSPWRRGNDAATAKWNRIGATMRDDLMAFIKGGRPLLLGSGLSEEFVNDIQEKAFTELSEAITPLYVLIQNVYARKRQ</sequence>
<protein>
    <submittedName>
        <fullName evidence="1">Uncharacterized protein</fullName>
    </submittedName>
</protein>